<dbReference type="Proteomes" id="UP000483820">
    <property type="component" value="Chromosome I"/>
</dbReference>
<gene>
    <name evidence="1" type="ORF">GCK72_000508</name>
</gene>
<organism evidence="1 2">
    <name type="scientific">Caenorhabditis remanei</name>
    <name type="common">Caenorhabditis vulgaris</name>
    <dbReference type="NCBI Taxonomy" id="31234"/>
    <lineage>
        <taxon>Eukaryota</taxon>
        <taxon>Metazoa</taxon>
        <taxon>Ecdysozoa</taxon>
        <taxon>Nematoda</taxon>
        <taxon>Chromadorea</taxon>
        <taxon>Rhabditida</taxon>
        <taxon>Rhabditina</taxon>
        <taxon>Rhabditomorpha</taxon>
        <taxon>Rhabditoidea</taxon>
        <taxon>Rhabditidae</taxon>
        <taxon>Peloderinae</taxon>
        <taxon>Caenorhabditis</taxon>
    </lineage>
</organism>
<dbReference type="KEGG" id="crq:GCK72_000508"/>
<reference evidence="1 2" key="1">
    <citation type="submission" date="2019-12" db="EMBL/GenBank/DDBJ databases">
        <title>Chromosome-level assembly of the Caenorhabditis remanei genome.</title>
        <authorList>
            <person name="Teterina A.A."/>
            <person name="Willis J.H."/>
            <person name="Phillips P.C."/>
        </authorList>
    </citation>
    <scope>NUCLEOTIDE SEQUENCE [LARGE SCALE GENOMIC DNA]</scope>
    <source>
        <strain evidence="1 2">PX506</strain>
        <tissue evidence="1">Whole organism</tissue>
    </source>
</reference>
<evidence type="ECO:0000313" key="2">
    <source>
        <dbReference type="Proteomes" id="UP000483820"/>
    </source>
</evidence>
<dbReference type="CTD" id="78773116"/>
<dbReference type="AlphaFoldDB" id="A0A6A5HMA2"/>
<comment type="caution">
    <text evidence="1">The sequence shown here is derived from an EMBL/GenBank/DDBJ whole genome shotgun (WGS) entry which is preliminary data.</text>
</comment>
<protein>
    <submittedName>
        <fullName evidence="1">Uncharacterized protein</fullName>
    </submittedName>
</protein>
<dbReference type="EMBL" id="WUAV01000001">
    <property type="protein sequence ID" value="KAF1768695.1"/>
    <property type="molecule type" value="Genomic_DNA"/>
</dbReference>
<dbReference type="RefSeq" id="XP_053591181.1">
    <property type="nucleotide sequence ID" value="XM_053722536.1"/>
</dbReference>
<dbReference type="GeneID" id="78773116"/>
<sequence length="113" mass="12545">MYNELGRCLMVLVEDCGFKNDELEESSLVDLQELDIPAGDVVSSLLTIVCIVSWSSILVVVGAPGDDLLQDRSSHILDWNWISVDGILLVKSEILEKSVDSGRETDHVTWNLE</sequence>
<name>A0A6A5HMA2_CAERE</name>
<evidence type="ECO:0000313" key="1">
    <source>
        <dbReference type="EMBL" id="KAF1768695.1"/>
    </source>
</evidence>
<accession>A0A6A5HMA2</accession>
<proteinExistence type="predicted"/>